<name>A0A7E4WDE5_PANRE</name>
<feature type="transmembrane region" description="Helical" evidence="1">
    <location>
        <begin position="161"/>
        <end position="185"/>
    </location>
</feature>
<sequence length="239" mass="26492">MTFSGIQPSSQTASNITATIYVYAFQTLLLSVVVQFIYRYLILVRKFKVSNCFYTGILIPSLTVSTLLCAGFYYVIDIMPPCSENVISQLKGDNSHDHGPCVEFNINHVAAKILLLVAMITATIVAAIIVILNVLVYKFISQKAALSSNESSIQLQVSRTLIIQLCVVASCGFLPCICILMNIVLASDNAWLSLISECVFSLSPAVNSVFTIFTIKSYRRNVIRVIQKFVMLNDRHCDK</sequence>
<feature type="transmembrane region" description="Helical" evidence="1">
    <location>
        <begin position="53"/>
        <end position="76"/>
    </location>
</feature>
<feature type="transmembrane region" description="Helical" evidence="1">
    <location>
        <begin position="191"/>
        <end position="215"/>
    </location>
</feature>
<dbReference type="InterPro" id="IPR019428">
    <property type="entry name" value="7TM_GPCR_serpentine_rcpt_Str"/>
</dbReference>
<dbReference type="Pfam" id="PF10326">
    <property type="entry name" value="7TM_GPCR_Str"/>
    <property type="match status" value="1"/>
</dbReference>
<evidence type="ECO:0000313" key="3">
    <source>
        <dbReference type="WBParaSite" id="Pan_g9664.t1"/>
    </source>
</evidence>
<keyword evidence="1" id="KW-1133">Transmembrane helix</keyword>
<keyword evidence="1" id="KW-0472">Membrane</keyword>
<protein>
    <submittedName>
        <fullName evidence="3">G_PROTEIN_RECEP_F1_2 domain-containing protein</fullName>
    </submittedName>
</protein>
<dbReference type="SUPFAM" id="SSF81321">
    <property type="entry name" value="Family A G protein-coupled receptor-like"/>
    <property type="match status" value="1"/>
</dbReference>
<dbReference type="PANTHER" id="PTHR22943:SF248">
    <property type="entry name" value="SEVEN TM RECEPTOR"/>
    <property type="match status" value="1"/>
</dbReference>
<evidence type="ECO:0000313" key="2">
    <source>
        <dbReference type="Proteomes" id="UP000492821"/>
    </source>
</evidence>
<accession>A0A7E4WDE5</accession>
<reference evidence="3" key="2">
    <citation type="submission" date="2020-10" db="UniProtKB">
        <authorList>
            <consortium name="WormBaseParasite"/>
        </authorList>
    </citation>
    <scope>IDENTIFICATION</scope>
</reference>
<dbReference type="PANTHER" id="PTHR22943">
    <property type="entry name" value="7-TRANSMEMBRANE DOMAIN RECEPTOR C.ELEGANS"/>
    <property type="match status" value="1"/>
</dbReference>
<reference evidence="2" key="1">
    <citation type="journal article" date="2013" name="Genetics">
        <title>The draft genome and transcriptome of Panagrellus redivivus are shaped by the harsh demands of a free-living lifestyle.</title>
        <authorList>
            <person name="Srinivasan J."/>
            <person name="Dillman A.R."/>
            <person name="Macchietto M.G."/>
            <person name="Heikkinen L."/>
            <person name="Lakso M."/>
            <person name="Fracchia K.M."/>
            <person name="Antoshechkin I."/>
            <person name="Mortazavi A."/>
            <person name="Wong G."/>
            <person name="Sternberg P.W."/>
        </authorList>
    </citation>
    <scope>NUCLEOTIDE SEQUENCE [LARGE SCALE GENOMIC DNA]</scope>
    <source>
        <strain evidence="2">MT8872</strain>
    </source>
</reference>
<dbReference type="AlphaFoldDB" id="A0A7E4WDE5"/>
<evidence type="ECO:0000256" key="1">
    <source>
        <dbReference type="SAM" id="Phobius"/>
    </source>
</evidence>
<feature type="transmembrane region" description="Helical" evidence="1">
    <location>
        <begin position="113"/>
        <end position="140"/>
    </location>
</feature>
<proteinExistence type="predicted"/>
<dbReference type="Gene3D" id="1.20.1070.10">
    <property type="entry name" value="Rhodopsin 7-helix transmembrane proteins"/>
    <property type="match status" value="1"/>
</dbReference>
<organism evidence="2 3">
    <name type="scientific">Panagrellus redivivus</name>
    <name type="common">Microworm</name>
    <dbReference type="NCBI Taxonomy" id="6233"/>
    <lineage>
        <taxon>Eukaryota</taxon>
        <taxon>Metazoa</taxon>
        <taxon>Ecdysozoa</taxon>
        <taxon>Nematoda</taxon>
        <taxon>Chromadorea</taxon>
        <taxon>Rhabditida</taxon>
        <taxon>Tylenchina</taxon>
        <taxon>Panagrolaimomorpha</taxon>
        <taxon>Panagrolaimoidea</taxon>
        <taxon>Panagrolaimidae</taxon>
        <taxon>Panagrellus</taxon>
    </lineage>
</organism>
<dbReference type="Proteomes" id="UP000492821">
    <property type="component" value="Unassembled WGS sequence"/>
</dbReference>
<feature type="transmembrane region" description="Helical" evidence="1">
    <location>
        <begin position="20"/>
        <end position="41"/>
    </location>
</feature>
<keyword evidence="2" id="KW-1185">Reference proteome</keyword>
<dbReference type="WBParaSite" id="Pan_g9664.t1">
    <property type="protein sequence ID" value="Pan_g9664.t1"/>
    <property type="gene ID" value="Pan_g9664"/>
</dbReference>
<keyword evidence="1" id="KW-0812">Transmembrane</keyword>